<dbReference type="Gene3D" id="2.60.120.10">
    <property type="entry name" value="Jelly Rolls"/>
    <property type="match status" value="2"/>
</dbReference>
<name>A0A0L9TZW2_PHAAN</name>
<dbReference type="InterPro" id="IPR011051">
    <property type="entry name" value="RmlC_Cupin_sf"/>
</dbReference>
<dbReference type="CDD" id="cd02244">
    <property type="entry name" value="cupin_7S_vicilin-like_N"/>
    <property type="match status" value="1"/>
</dbReference>
<organism evidence="6 7">
    <name type="scientific">Phaseolus angularis</name>
    <name type="common">Azuki bean</name>
    <name type="synonym">Vigna angularis</name>
    <dbReference type="NCBI Taxonomy" id="3914"/>
    <lineage>
        <taxon>Eukaryota</taxon>
        <taxon>Viridiplantae</taxon>
        <taxon>Streptophyta</taxon>
        <taxon>Embryophyta</taxon>
        <taxon>Tracheophyta</taxon>
        <taxon>Spermatophyta</taxon>
        <taxon>Magnoliopsida</taxon>
        <taxon>eudicotyledons</taxon>
        <taxon>Gunneridae</taxon>
        <taxon>Pentapetalae</taxon>
        <taxon>rosids</taxon>
        <taxon>fabids</taxon>
        <taxon>Fabales</taxon>
        <taxon>Fabaceae</taxon>
        <taxon>Papilionoideae</taxon>
        <taxon>50 kb inversion clade</taxon>
        <taxon>NPAAA clade</taxon>
        <taxon>indigoferoid/millettioid clade</taxon>
        <taxon>Phaseoleae</taxon>
        <taxon>Vigna</taxon>
    </lineage>
</organism>
<dbReference type="Pfam" id="PF00190">
    <property type="entry name" value="Cupin_1"/>
    <property type="match status" value="2"/>
</dbReference>
<dbReference type="KEGG" id="var:108324855"/>
<dbReference type="SMR" id="A0A0L9TZW2"/>
<feature type="domain" description="Cupin type-1" evidence="5">
    <location>
        <begin position="259"/>
        <end position="418"/>
    </location>
</feature>
<dbReference type="PANTHER" id="PTHR31189">
    <property type="entry name" value="OS03G0336100 PROTEIN-RELATED"/>
    <property type="match status" value="1"/>
</dbReference>
<dbReference type="STRING" id="3914.A0A0L9TZW2"/>
<dbReference type="EMBL" id="CM003372">
    <property type="protein sequence ID" value="KOM36080.1"/>
    <property type="molecule type" value="Genomic_DNA"/>
</dbReference>
<feature type="signal peptide" evidence="4">
    <location>
        <begin position="1"/>
        <end position="23"/>
    </location>
</feature>
<dbReference type="Proteomes" id="UP000053144">
    <property type="component" value="Chromosome 2"/>
</dbReference>
<keyword evidence="1 4" id="KW-0732">Signal</keyword>
<evidence type="ECO:0000256" key="2">
    <source>
        <dbReference type="ARBA" id="ARBA00023597"/>
    </source>
</evidence>
<comment type="similarity">
    <text evidence="2">Belongs to the 7S seed storage protein family.</text>
</comment>
<evidence type="ECO:0000313" key="7">
    <source>
        <dbReference type="Proteomes" id="UP000053144"/>
    </source>
</evidence>
<dbReference type="AlphaFoldDB" id="A0A0L9TZW2"/>
<dbReference type="OrthoDB" id="1425232at2759"/>
<dbReference type="CDD" id="cd02245">
    <property type="entry name" value="cupin_7S_vicilin-like_C"/>
    <property type="match status" value="1"/>
</dbReference>
<feature type="region of interest" description="Disordered" evidence="3">
    <location>
        <begin position="432"/>
        <end position="456"/>
    </location>
</feature>
<reference evidence="7" key="1">
    <citation type="journal article" date="2015" name="Proc. Natl. Acad. Sci. U.S.A.">
        <title>Genome sequencing of adzuki bean (Vigna angularis) provides insight into high starch and low fat accumulation and domestication.</title>
        <authorList>
            <person name="Yang K."/>
            <person name="Tian Z."/>
            <person name="Chen C."/>
            <person name="Luo L."/>
            <person name="Zhao B."/>
            <person name="Wang Z."/>
            <person name="Yu L."/>
            <person name="Li Y."/>
            <person name="Sun Y."/>
            <person name="Li W."/>
            <person name="Chen Y."/>
            <person name="Li Y."/>
            <person name="Zhang Y."/>
            <person name="Ai D."/>
            <person name="Zhao J."/>
            <person name="Shang C."/>
            <person name="Ma Y."/>
            <person name="Wu B."/>
            <person name="Wang M."/>
            <person name="Gao L."/>
            <person name="Sun D."/>
            <person name="Zhang P."/>
            <person name="Guo F."/>
            <person name="Wang W."/>
            <person name="Li Y."/>
            <person name="Wang J."/>
            <person name="Varshney R.K."/>
            <person name="Wang J."/>
            <person name="Ling H.Q."/>
            <person name="Wan P."/>
        </authorList>
    </citation>
    <scope>NUCLEOTIDE SEQUENCE</scope>
    <source>
        <strain evidence="7">cv. Jingnong 6</strain>
    </source>
</reference>
<dbReference type="OMA" id="CARFEMA"/>
<feature type="chain" id="PRO_5005595496" description="Cupin type-1 domain-containing protein" evidence="4">
    <location>
        <begin position="24"/>
        <end position="456"/>
    </location>
</feature>
<feature type="domain" description="Cupin type-1" evidence="5">
    <location>
        <begin position="56"/>
        <end position="207"/>
    </location>
</feature>
<dbReference type="PANTHER" id="PTHR31189:SF41">
    <property type="entry name" value="VICILIN C72"/>
    <property type="match status" value="1"/>
</dbReference>
<sequence length="456" mass="51995">MMRARVPLLLLLGILFLASLSVSFGIVHREHHESREEVSVSSGKNNPFYFNSDRWFRTLYRNEWGHIRVLQRFDQRSKQMQNLENYRVVEFQSKPNTLLLPHHADADFLLVVLSGKAVLTLVNPDGRDSNILEQGHAQKIPAGTTFFLVNPDDNENLRIIKLAVPVNNPHRFQDFFLSSTEAQQSYLQGFSKNILEASFDSDIKEINRVLFGEEGQQQQGQESQQEGVIVELKREQIRELIRHAKSNSKKALSSQNEPFNLRNQKPVYSNRFGRLHEITPEKNPQLRDLDVFLSSVDIKEGGLLMPNYNSKAIVILVVNEGEANIELVGLKEQQQQQQEENWEVHRYSAELSEDDVFVIPAAYPVAINATSNMNFLAFGINAENNQRNFLAGEKDNVISEIPTEVLDLAFPAPGEKVVKLINKQSLSYFVDAQPQQKEERSKGRKGPLSSILDTLY</sequence>
<evidence type="ECO:0000313" key="6">
    <source>
        <dbReference type="EMBL" id="KOM36080.1"/>
    </source>
</evidence>
<evidence type="ECO:0000256" key="3">
    <source>
        <dbReference type="SAM" id="MobiDB-lite"/>
    </source>
</evidence>
<gene>
    <name evidence="6" type="ORF">LR48_Vigan02g223000</name>
</gene>
<dbReference type="InterPro" id="IPR014710">
    <property type="entry name" value="RmlC-like_jellyroll"/>
</dbReference>
<dbReference type="SUPFAM" id="SSF51182">
    <property type="entry name" value="RmlC-like cupins"/>
    <property type="match status" value="2"/>
</dbReference>
<dbReference type="SMART" id="SM00835">
    <property type="entry name" value="Cupin_1"/>
    <property type="match status" value="2"/>
</dbReference>
<evidence type="ECO:0000256" key="4">
    <source>
        <dbReference type="SAM" id="SignalP"/>
    </source>
</evidence>
<protein>
    <recommendedName>
        <fullName evidence="5">Cupin type-1 domain-containing protein</fullName>
    </recommendedName>
</protein>
<evidence type="ECO:0000259" key="5">
    <source>
        <dbReference type="SMART" id="SM00835"/>
    </source>
</evidence>
<proteinExistence type="inferred from homology"/>
<dbReference type="InterPro" id="IPR006045">
    <property type="entry name" value="Cupin_1"/>
</dbReference>
<dbReference type="InterPro" id="IPR050253">
    <property type="entry name" value="Seed_Storage-Functional"/>
</dbReference>
<dbReference type="Gramene" id="KOM36080">
    <property type="protein sequence ID" value="KOM36080"/>
    <property type="gene ID" value="LR48_Vigan02g223000"/>
</dbReference>
<accession>A0A0L9TZW2</accession>
<evidence type="ECO:0000256" key="1">
    <source>
        <dbReference type="ARBA" id="ARBA00022729"/>
    </source>
</evidence>